<dbReference type="GO" id="GO:0016020">
    <property type="term" value="C:membrane"/>
    <property type="evidence" value="ECO:0007669"/>
    <property type="project" value="TreeGrafter"/>
</dbReference>
<dbReference type="InterPro" id="IPR029429">
    <property type="entry name" value="BBS2_Mid"/>
</dbReference>
<dbReference type="RefSeq" id="XP_003062505.1">
    <property type="nucleotide sequence ID" value="XM_003062459.1"/>
</dbReference>
<dbReference type="Pfam" id="PF14781">
    <property type="entry name" value="BBS2_N"/>
    <property type="match status" value="1"/>
</dbReference>
<keyword evidence="4" id="KW-0969">Cilium</keyword>
<feature type="domain" description="BBS2 hairpin" evidence="14">
    <location>
        <begin position="596"/>
        <end position="693"/>
    </location>
</feature>
<dbReference type="InterPro" id="IPR029430">
    <property type="entry name" value="BBS2_N"/>
</dbReference>
<evidence type="ECO:0000259" key="13">
    <source>
        <dbReference type="Pfam" id="PF23351"/>
    </source>
</evidence>
<dbReference type="SUPFAM" id="SSF50998">
    <property type="entry name" value="Quinoprotein alcohol dehydrogenase-like"/>
    <property type="match status" value="1"/>
</dbReference>
<name>C1N2W8_MICPC</name>
<dbReference type="PANTHER" id="PTHR32465">
    <property type="entry name" value="BARDET-BIEDL SYNDROME 2 PROTEIN"/>
    <property type="match status" value="1"/>
</dbReference>
<evidence type="ECO:0000259" key="9">
    <source>
        <dbReference type="Pfam" id="PF14781"/>
    </source>
</evidence>
<keyword evidence="6" id="KW-0966">Cell projection</keyword>
<organism evidence="16">
    <name type="scientific">Micromonas pusilla (strain CCMP1545)</name>
    <name type="common">Picoplanktonic green alga</name>
    <dbReference type="NCBI Taxonomy" id="564608"/>
    <lineage>
        <taxon>Eukaryota</taxon>
        <taxon>Viridiplantae</taxon>
        <taxon>Chlorophyta</taxon>
        <taxon>Mamiellophyceae</taxon>
        <taxon>Mamiellales</taxon>
        <taxon>Mamiellaceae</taxon>
        <taxon>Micromonas</taxon>
    </lineage>
</organism>
<proteinExistence type="predicted"/>
<evidence type="ECO:0000256" key="2">
    <source>
        <dbReference type="ARBA" id="ARBA00004245"/>
    </source>
</evidence>
<evidence type="ECO:0000259" key="12">
    <source>
        <dbReference type="Pfam" id="PF23350"/>
    </source>
</evidence>
<dbReference type="AlphaFoldDB" id="C1N2W8"/>
<comment type="subcellular location">
    <subcellularLocation>
        <location evidence="1">Cell projection</location>
        <location evidence="1">Cilium</location>
    </subcellularLocation>
    <subcellularLocation>
        <location evidence="2">Cytoplasm</location>
        <location evidence="2">Cytoskeleton</location>
    </subcellularLocation>
</comment>
<evidence type="ECO:0000256" key="6">
    <source>
        <dbReference type="ARBA" id="ARBA00023273"/>
    </source>
</evidence>
<dbReference type="Pfam" id="PF14783">
    <property type="entry name" value="BBS2_Mid"/>
    <property type="match status" value="1"/>
</dbReference>
<evidence type="ECO:0000256" key="7">
    <source>
        <dbReference type="SAM" id="Coils"/>
    </source>
</evidence>
<feature type="coiled-coil region" evidence="7">
    <location>
        <begin position="664"/>
        <end position="691"/>
    </location>
</feature>
<dbReference type="InterPro" id="IPR029333">
    <property type="entry name" value="BBS2_GAE_dom"/>
</dbReference>
<evidence type="ECO:0000259" key="14">
    <source>
        <dbReference type="Pfam" id="PF23353"/>
    </source>
</evidence>
<feature type="domain" description="BBS2 platform" evidence="12">
    <location>
        <begin position="481"/>
        <end position="583"/>
    </location>
</feature>
<dbReference type="Pfam" id="PF23350">
    <property type="entry name" value="BBS2_pf"/>
    <property type="match status" value="1"/>
</dbReference>
<dbReference type="PIRSF" id="PIRSF013684">
    <property type="entry name" value="BBS2"/>
    <property type="match status" value="1"/>
</dbReference>
<dbReference type="InterPro" id="IPR055379">
    <property type="entry name" value="BBS2_pf_dom"/>
</dbReference>
<evidence type="ECO:0000256" key="3">
    <source>
        <dbReference type="ARBA" id="ARBA00022490"/>
    </source>
</evidence>
<dbReference type="Pfam" id="PF23353">
    <property type="entry name" value="BBS2_hp"/>
    <property type="match status" value="1"/>
</dbReference>
<evidence type="ECO:0000256" key="8">
    <source>
        <dbReference type="SAM" id="MobiDB-lite"/>
    </source>
</evidence>
<dbReference type="InterPro" id="IPR055381">
    <property type="entry name" value="BBS2_CtH_dom"/>
</dbReference>
<evidence type="ECO:0000259" key="11">
    <source>
        <dbReference type="Pfam" id="PF14783"/>
    </source>
</evidence>
<dbReference type="eggNOG" id="ENOG502QPWU">
    <property type="taxonomic scope" value="Eukaryota"/>
</dbReference>
<feature type="domain" description="Ciliary BBSome complex subunit 2 middle region" evidence="11">
    <location>
        <begin position="163"/>
        <end position="270"/>
    </location>
</feature>
<dbReference type="GO" id="GO:0031514">
    <property type="term" value="C:motile cilium"/>
    <property type="evidence" value="ECO:0007669"/>
    <property type="project" value="TreeGrafter"/>
</dbReference>
<dbReference type="Proteomes" id="UP000001876">
    <property type="component" value="Unassembled WGS sequence"/>
</dbReference>
<keyword evidence="16" id="KW-1185">Reference proteome</keyword>
<gene>
    <name evidence="15" type="primary">BBS2</name>
    <name evidence="15" type="ORF">MICPUCDRAFT_29081</name>
</gene>
<keyword evidence="7" id="KW-0175">Coiled coil</keyword>
<dbReference type="Pfam" id="PF14782">
    <property type="entry name" value="BBS2_GAE"/>
    <property type="match status" value="1"/>
</dbReference>
<dbReference type="GO" id="GO:1905515">
    <property type="term" value="P:non-motile cilium assembly"/>
    <property type="evidence" value="ECO:0007669"/>
    <property type="project" value="InterPro"/>
</dbReference>
<evidence type="ECO:0000256" key="4">
    <source>
        <dbReference type="ARBA" id="ARBA00023069"/>
    </source>
</evidence>
<feature type="domain" description="BBS2 GAE" evidence="10">
    <location>
        <begin position="398"/>
        <end position="478"/>
    </location>
</feature>
<feature type="domain" description="Ciliary BBSome complex subunit 2 N-terminal" evidence="9">
    <location>
        <begin position="22"/>
        <end position="124"/>
    </location>
</feature>
<dbReference type="EMBL" id="GG663746">
    <property type="protein sequence ID" value="EEH53324.1"/>
    <property type="molecule type" value="Genomic_DNA"/>
</dbReference>
<dbReference type="InterPro" id="IPR016616">
    <property type="entry name" value="Bardet-Biedl_syndrome_2_prot"/>
</dbReference>
<evidence type="ECO:0000313" key="15">
    <source>
        <dbReference type="EMBL" id="EEH53324.1"/>
    </source>
</evidence>
<accession>C1N2W8</accession>
<protein>
    <submittedName>
        <fullName evidence="15">Bardet-biedl syndrome 2</fullName>
    </submittedName>
</protein>
<dbReference type="InterPro" id="IPR011047">
    <property type="entry name" value="Quinoprotein_ADH-like_sf"/>
</dbReference>
<dbReference type="OMA" id="MSDGANC"/>
<dbReference type="InterPro" id="IPR015943">
    <property type="entry name" value="WD40/YVTN_repeat-like_dom_sf"/>
</dbReference>
<keyword evidence="3" id="KW-0963">Cytoplasm</keyword>
<keyword evidence="5" id="KW-0206">Cytoskeleton</keyword>
<dbReference type="Pfam" id="PF23351">
    <property type="entry name" value="BBS2_CtH"/>
    <property type="match status" value="1"/>
</dbReference>
<dbReference type="STRING" id="564608.C1N2W8"/>
<evidence type="ECO:0000256" key="5">
    <source>
        <dbReference type="ARBA" id="ARBA00023212"/>
    </source>
</evidence>
<evidence type="ECO:0000313" key="16">
    <source>
        <dbReference type="Proteomes" id="UP000001876"/>
    </source>
</evidence>
<reference evidence="15 16" key="1">
    <citation type="journal article" date="2009" name="Science">
        <title>Green evolution and dynamic adaptations revealed by genomes of the marine picoeukaryotes Micromonas.</title>
        <authorList>
            <person name="Worden A.Z."/>
            <person name="Lee J.H."/>
            <person name="Mock T."/>
            <person name="Rouze P."/>
            <person name="Simmons M.P."/>
            <person name="Aerts A.L."/>
            <person name="Allen A.E."/>
            <person name="Cuvelier M.L."/>
            <person name="Derelle E."/>
            <person name="Everett M.V."/>
            <person name="Foulon E."/>
            <person name="Grimwood J."/>
            <person name="Gundlach H."/>
            <person name="Henrissat B."/>
            <person name="Napoli C."/>
            <person name="McDonald S.M."/>
            <person name="Parker M.S."/>
            <person name="Rombauts S."/>
            <person name="Salamov A."/>
            <person name="Von Dassow P."/>
            <person name="Badger J.H."/>
            <person name="Coutinho P.M."/>
            <person name="Demir E."/>
            <person name="Dubchak I."/>
            <person name="Gentemann C."/>
            <person name="Eikrem W."/>
            <person name="Gready J.E."/>
            <person name="John U."/>
            <person name="Lanier W."/>
            <person name="Lindquist E.A."/>
            <person name="Lucas S."/>
            <person name="Mayer K.F."/>
            <person name="Moreau H."/>
            <person name="Not F."/>
            <person name="Otillar R."/>
            <person name="Panaud O."/>
            <person name="Pangilinan J."/>
            <person name="Paulsen I."/>
            <person name="Piegu B."/>
            <person name="Poliakov A."/>
            <person name="Robbens S."/>
            <person name="Schmutz J."/>
            <person name="Toulza E."/>
            <person name="Wyss T."/>
            <person name="Zelensky A."/>
            <person name="Zhou K."/>
            <person name="Armbrust E.V."/>
            <person name="Bhattacharya D."/>
            <person name="Goodenough U.W."/>
            <person name="Van de Peer Y."/>
            <person name="Grigoriev I.V."/>
        </authorList>
    </citation>
    <scope>NUCLEOTIDE SEQUENCE [LARGE SCALE GENOMIC DNA]</scope>
    <source>
        <strain evidence="15 16">CCMP1545</strain>
    </source>
</reference>
<feature type="domain" description="BBS2 C-terminal helix bundle" evidence="13">
    <location>
        <begin position="699"/>
        <end position="724"/>
    </location>
</feature>
<sequence length="729" mass="78649">MPLVPSFTLKLDDGILPGLVVVGKYDGTHPCLTAATSGGKVFIHDPFASTTDPGANDARASRVRYLNINKEITSLAAGAIDPASPNRDLLLVGSATDVLAYDVEENKDAFFKEAPDGANAVVCGKIGSEARTLALVGGNCSILGFDHEGEEAYWTVSGDNVNAMTLADVDGDGLNELFVCGDDFTIRLFRDEEVVSEITESERVINVCHLKGERFGYALANGTVGVYDGTQRQWRVKSKNQVTALCAYDLDGDGERELVIGWSSGLVAVRNESDGELVYKDTFDASIAAFAMADYRMDGTTDLIACAVDGEVRGYRSQAGQIETGDRAAGAGAGGGATAAAEEEPPKKKNLLVELNSYERNAAAAESGATSLTSAAAGAIPRDTDVVSELEMNEELGGGELVLSTNNDAVIKAVNMYGEGVFEEEARFVYFPNPKTTARVFIRPPRDICADVSIKVLVSARMSSVYHVFELEFTLPKFCMYARLNAPVATPSGSVSFRLPGVNARRMATWIDDAFNTNVTDIVQGPDDDFECGFVSLRDGRPTLIDATFDDATRGGADAGGTVTLRTDDMDLAGDIVQELCAVVGVTDLESTCDFPEDMERFRETLREVDERNADRARLAAEVADGANLVKSYIIRAEDARILRDMDTMMRMYNELMDVNRELIAEHNKRAENHQALLAALRRTNQMIQRAAKLRCGGAKTRIVSACRAAIKANNVHALFNLIQFGVVD</sequence>
<evidence type="ECO:0000256" key="1">
    <source>
        <dbReference type="ARBA" id="ARBA00004138"/>
    </source>
</evidence>
<dbReference type="OrthoDB" id="2120021at2759"/>
<dbReference type="GO" id="GO:0036064">
    <property type="term" value="C:ciliary basal body"/>
    <property type="evidence" value="ECO:0007669"/>
    <property type="project" value="TreeGrafter"/>
</dbReference>
<dbReference type="GeneID" id="9687945"/>
<dbReference type="PANTHER" id="PTHR32465:SF0">
    <property type="entry name" value="BARDET-BIEDL SYNDROME 2 PROTEIN"/>
    <property type="match status" value="1"/>
</dbReference>
<feature type="region of interest" description="Disordered" evidence="8">
    <location>
        <begin position="321"/>
        <end position="346"/>
    </location>
</feature>
<evidence type="ECO:0000259" key="10">
    <source>
        <dbReference type="Pfam" id="PF14782"/>
    </source>
</evidence>
<dbReference type="GO" id="GO:0034464">
    <property type="term" value="C:BBSome"/>
    <property type="evidence" value="ECO:0007669"/>
    <property type="project" value="InterPro"/>
</dbReference>
<dbReference type="InterPro" id="IPR055380">
    <property type="entry name" value="BBS2_hp_dom"/>
</dbReference>
<dbReference type="Gene3D" id="2.130.10.10">
    <property type="entry name" value="YVTN repeat-like/Quinoprotein amine dehydrogenase"/>
    <property type="match status" value="1"/>
</dbReference>
<dbReference type="KEGG" id="mpp:MICPUCDRAFT_29081"/>